<feature type="coiled-coil region" evidence="1">
    <location>
        <begin position="10"/>
        <end position="37"/>
    </location>
</feature>
<dbReference type="Proteomes" id="UP001295794">
    <property type="component" value="Unassembled WGS sequence"/>
</dbReference>
<dbReference type="Pfam" id="PF12937">
    <property type="entry name" value="F-box-like"/>
    <property type="match status" value="1"/>
</dbReference>
<accession>A0AAD2Q7L6</accession>
<feature type="domain" description="F-box" evidence="2">
    <location>
        <begin position="46"/>
        <end position="94"/>
    </location>
</feature>
<reference evidence="3" key="1">
    <citation type="submission" date="2023-11" db="EMBL/GenBank/DDBJ databases">
        <authorList>
            <person name="De Vega J J."/>
            <person name="De Vega J J."/>
        </authorList>
    </citation>
    <scope>NUCLEOTIDE SEQUENCE</scope>
</reference>
<protein>
    <recommendedName>
        <fullName evidence="2">F-box domain-containing protein</fullName>
    </recommendedName>
</protein>
<dbReference type="SUPFAM" id="SSF52047">
    <property type="entry name" value="RNI-like"/>
    <property type="match status" value="1"/>
</dbReference>
<dbReference type="InterPro" id="IPR032675">
    <property type="entry name" value="LRR_dom_sf"/>
</dbReference>
<keyword evidence="4" id="KW-1185">Reference proteome</keyword>
<dbReference type="InterPro" id="IPR001810">
    <property type="entry name" value="F-box_dom"/>
</dbReference>
<dbReference type="EMBL" id="CAVNYO010000480">
    <property type="protein sequence ID" value="CAK5284740.1"/>
    <property type="molecule type" value="Genomic_DNA"/>
</dbReference>
<proteinExistence type="predicted"/>
<evidence type="ECO:0000256" key="1">
    <source>
        <dbReference type="SAM" id="Coils"/>
    </source>
</evidence>
<evidence type="ECO:0000313" key="3">
    <source>
        <dbReference type="EMBL" id="CAK5284740.1"/>
    </source>
</evidence>
<gene>
    <name evidence="3" type="ORF">MYCIT1_LOCUS38178</name>
</gene>
<evidence type="ECO:0000259" key="2">
    <source>
        <dbReference type="Pfam" id="PF12937"/>
    </source>
</evidence>
<organism evidence="3 4">
    <name type="scientific">Mycena citricolor</name>
    <dbReference type="NCBI Taxonomy" id="2018698"/>
    <lineage>
        <taxon>Eukaryota</taxon>
        <taxon>Fungi</taxon>
        <taxon>Dikarya</taxon>
        <taxon>Basidiomycota</taxon>
        <taxon>Agaricomycotina</taxon>
        <taxon>Agaricomycetes</taxon>
        <taxon>Agaricomycetidae</taxon>
        <taxon>Agaricales</taxon>
        <taxon>Marasmiineae</taxon>
        <taxon>Mycenaceae</taxon>
        <taxon>Mycena</taxon>
    </lineage>
</organism>
<dbReference type="Gene3D" id="3.80.10.10">
    <property type="entry name" value="Ribonuclease Inhibitor"/>
    <property type="match status" value="1"/>
</dbReference>
<keyword evidence="1" id="KW-0175">Coiled coil</keyword>
<name>A0AAD2Q7L6_9AGAR</name>
<dbReference type="AlphaFoldDB" id="A0AAD2Q7L6"/>
<evidence type="ECO:0000313" key="4">
    <source>
        <dbReference type="Proteomes" id="UP001295794"/>
    </source>
</evidence>
<comment type="caution">
    <text evidence="3">The sequence shown here is derived from an EMBL/GenBank/DDBJ whole genome shotgun (WGS) entry which is preliminary data.</text>
</comment>
<sequence>MDTRMLRKRISALDRSISILQDQLRVLEAEKADLATQLRRSTYPVETLPPEITAQIFVHYIAALDEPTLYPALLGVCRTWRQVALGILDLWNHIAVPRHHPQPDALLQRWVERTGPQKPLDLSLYLDTTLRTMKPMLALLDAHASRWRRVSLRIIMRSTFSLALGSGSGSWEGLEELDILVHSQGAVGLSSVTGLFLAPRLRRVRVDVFPAAEIVLPWNQITSLKLSLQSLAQCLMIISQTRQLEALDVSLTDRDTRHRPISLVLPALRRLTIERDVVPSILGYMILPQLTDLDVGGHVDGVIPLVTRSGCTITHLRLSGMEMDDDPIYACLGALPGVTHLVVAWPYMELFSEFLRILAAASYDTEKPPVIPLPMLQSLVLENCEPTLDLQSVLLLLDMRCRQREGYAFPTALLRTFRATFWAEEYDGYNREDEDKYIKDSILAFKKLMREGLSLQLDMPRYWRSHELNWHKIKELTQLD</sequence>